<accession>A0A5R8PHG8</accession>
<gene>
    <name evidence="1" type="ORF">FEK35_07180</name>
</gene>
<reference evidence="1 2" key="1">
    <citation type="submission" date="2019-05" db="EMBL/GenBank/DDBJ databases">
        <title>Genomes sequences of two Nocardia cyriacigeorgica environmental isolates, type strains Nocardia asteroides ATCC 19247 and Nocardia cyriacigeorgica DSM 44484.</title>
        <authorList>
            <person name="Vautrin F."/>
            <person name="Bergeron E."/>
            <person name="Dubost A."/>
            <person name="Abrouk D."/>
            <person name="Rodriguez Nava V."/>
            <person name="Pujic P."/>
        </authorList>
    </citation>
    <scope>NUCLEOTIDE SEQUENCE [LARGE SCALE GENOMIC DNA]</scope>
    <source>
        <strain evidence="1 2">EML 1456</strain>
    </source>
</reference>
<dbReference type="EMBL" id="VBUU01000004">
    <property type="protein sequence ID" value="TLG14922.1"/>
    <property type="molecule type" value="Genomic_DNA"/>
</dbReference>
<dbReference type="Proteomes" id="UP000308349">
    <property type="component" value="Unassembled WGS sequence"/>
</dbReference>
<dbReference type="RefSeq" id="WP_138455523.1">
    <property type="nucleotide sequence ID" value="NZ_VBUU01000004.1"/>
</dbReference>
<name>A0A5R8PHG8_9NOCA</name>
<evidence type="ECO:0000313" key="2">
    <source>
        <dbReference type="Proteomes" id="UP000308349"/>
    </source>
</evidence>
<comment type="caution">
    <text evidence="1">The sequence shown here is derived from an EMBL/GenBank/DDBJ whole genome shotgun (WGS) entry which is preliminary data.</text>
</comment>
<dbReference type="AlphaFoldDB" id="A0A5R8PHG8"/>
<sequence length="124" mass="13671">MSLQEEISRWDHLASEARAGRLYLDDAVAKSCRQAIDDQITVYTDCLFGIEQMAHVTGLGDFECGKELARLLGLKAVDQGGDGDLKTALQDHIRVLELMGDTIQVTLDRLQEQDSTNSQGYNGV</sequence>
<evidence type="ECO:0000313" key="1">
    <source>
        <dbReference type="EMBL" id="TLG14922.1"/>
    </source>
</evidence>
<organism evidence="1 2">
    <name type="scientific">Nocardia cyriacigeorgica</name>
    <dbReference type="NCBI Taxonomy" id="135487"/>
    <lineage>
        <taxon>Bacteria</taxon>
        <taxon>Bacillati</taxon>
        <taxon>Actinomycetota</taxon>
        <taxon>Actinomycetes</taxon>
        <taxon>Mycobacteriales</taxon>
        <taxon>Nocardiaceae</taxon>
        <taxon>Nocardia</taxon>
    </lineage>
</organism>
<dbReference type="OrthoDB" id="4553503at2"/>
<protein>
    <submittedName>
        <fullName evidence="1">Uncharacterized protein</fullName>
    </submittedName>
</protein>
<proteinExistence type="predicted"/>